<keyword evidence="2" id="KW-1185">Reference proteome</keyword>
<evidence type="ECO:0000313" key="1">
    <source>
        <dbReference type="EMBL" id="CAG8476313.1"/>
    </source>
</evidence>
<dbReference type="Proteomes" id="UP000789525">
    <property type="component" value="Unassembled WGS sequence"/>
</dbReference>
<gene>
    <name evidence="1" type="ORF">ACOLOM_LOCUS1811</name>
</gene>
<accession>A0ACA9KKY3</accession>
<reference evidence="1" key="1">
    <citation type="submission" date="2021-06" db="EMBL/GenBank/DDBJ databases">
        <authorList>
            <person name="Kallberg Y."/>
            <person name="Tangrot J."/>
            <person name="Rosling A."/>
        </authorList>
    </citation>
    <scope>NUCLEOTIDE SEQUENCE</scope>
    <source>
        <strain evidence="1">CL356</strain>
    </source>
</reference>
<evidence type="ECO:0000313" key="2">
    <source>
        <dbReference type="Proteomes" id="UP000789525"/>
    </source>
</evidence>
<proteinExistence type="predicted"/>
<comment type="caution">
    <text evidence="1">The sequence shown here is derived from an EMBL/GenBank/DDBJ whole genome shotgun (WGS) entry which is preliminary data.</text>
</comment>
<name>A0ACA9KKY3_9GLOM</name>
<organism evidence="1 2">
    <name type="scientific">Acaulospora colombiana</name>
    <dbReference type="NCBI Taxonomy" id="27376"/>
    <lineage>
        <taxon>Eukaryota</taxon>
        <taxon>Fungi</taxon>
        <taxon>Fungi incertae sedis</taxon>
        <taxon>Mucoromycota</taxon>
        <taxon>Glomeromycotina</taxon>
        <taxon>Glomeromycetes</taxon>
        <taxon>Diversisporales</taxon>
        <taxon>Acaulosporaceae</taxon>
        <taxon>Acaulospora</taxon>
    </lineage>
</organism>
<protein>
    <submittedName>
        <fullName evidence="1">147_t:CDS:1</fullName>
    </submittedName>
</protein>
<sequence>MPFGFPKHDGDSVASEVTDNPTFAGDPNLTSPEVLTENEDLSIPPDTADHYDVKVKWRRQDEEPVLYRDRFIAVTRTYLYIFNYYMPDGKDKAISMNNITDVQTDQEVRVSYQKW</sequence>
<dbReference type="EMBL" id="CAJVPT010002147">
    <property type="protein sequence ID" value="CAG8476313.1"/>
    <property type="molecule type" value="Genomic_DNA"/>
</dbReference>